<evidence type="ECO:0000256" key="1">
    <source>
        <dbReference type="SAM" id="Phobius"/>
    </source>
</evidence>
<proteinExistence type="predicted"/>
<reference evidence="3 4" key="1">
    <citation type="submission" date="2018-09" db="EMBL/GenBank/DDBJ databases">
        <title>Genome sequencing of strain 6GH32-13.</title>
        <authorList>
            <person name="Weon H.-Y."/>
            <person name="Heo J."/>
            <person name="Kwon S.-W."/>
        </authorList>
    </citation>
    <scope>NUCLEOTIDE SEQUENCE [LARGE SCALE GENOMIC DNA]</scope>
    <source>
        <strain evidence="3 4">5GH32-13</strain>
    </source>
</reference>
<evidence type="ECO:0000313" key="4">
    <source>
        <dbReference type="Proteomes" id="UP000263900"/>
    </source>
</evidence>
<dbReference type="GO" id="GO:0016020">
    <property type="term" value="C:membrane"/>
    <property type="evidence" value="ECO:0007669"/>
    <property type="project" value="InterPro"/>
</dbReference>
<organism evidence="3 4">
    <name type="scientific">Paraflavitalea soli</name>
    <dbReference type="NCBI Taxonomy" id="2315862"/>
    <lineage>
        <taxon>Bacteria</taxon>
        <taxon>Pseudomonadati</taxon>
        <taxon>Bacteroidota</taxon>
        <taxon>Chitinophagia</taxon>
        <taxon>Chitinophagales</taxon>
        <taxon>Chitinophagaceae</taxon>
        <taxon>Paraflavitalea</taxon>
    </lineage>
</organism>
<keyword evidence="1" id="KW-0472">Membrane</keyword>
<gene>
    <name evidence="3" type="ORF">D3H65_28735</name>
</gene>
<feature type="transmembrane region" description="Helical" evidence="1">
    <location>
        <begin position="113"/>
        <end position="133"/>
    </location>
</feature>
<dbReference type="KEGG" id="pseg:D3H65_28735"/>
<keyword evidence="1" id="KW-1133">Transmembrane helix</keyword>
<dbReference type="PANTHER" id="PTHR34220:SF7">
    <property type="entry name" value="SENSOR HISTIDINE KINASE YPDA"/>
    <property type="match status" value="1"/>
</dbReference>
<dbReference type="GO" id="GO:0000155">
    <property type="term" value="F:phosphorelay sensor kinase activity"/>
    <property type="evidence" value="ECO:0007669"/>
    <property type="project" value="InterPro"/>
</dbReference>
<feature type="domain" description="Signal transduction histidine kinase internal region" evidence="2">
    <location>
        <begin position="153"/>
        <end position="232"/>
    </location>
</feature>
<dbReference type="PANTHER" id="PTHR34220">
    <property type="entry name" value="SENSOR HISTIDINE KINASE YPDA"/>
    <property type="match status" value="1"/>
</dbReference>
<dbReference type="InterPro" id="IPR036890">
    <property type="entry name" value="HATPase_C_sf"/>
</dbReference>
<name>A0A3B7MUY7_9BACT</name>
<keyword evidence="1" id="KW-0812">Transmembrane</keyword>
<dbReference type="InterPro" id="IPR010559">
    <property type="entry name" value="Sig_transdc_His_kin_internal"/>
</dbReference>
<dbReference type="Pfam" id="PF06580">
    <property type="entry name" value="His_kinase"/>
    <property type="match status" value="1"/>
</dbReference>
<feature type="transmembrane region" description="Helical" evidence="1">
    <location>
        <begin position="36"/>
        <end position="58"/>
    </location>
</feature>
<evidence type="ECO:0000259" key="2">
    <source>
        <dbReference type="Pfam" id="PF06580"/>
    </source>
</evidence>
<keyword evidence="3" id="KW-0418">Kinase</keyword>
<dbReference type="AlphaFoldDB" id="A0A3B7MUY7"/>
<dbReference type="InterPro" id="IPR050640">
    <property type="entry name" value="Bact_2-comp_sensor_kinase"/>
</dbReference>
<evidence type="ECO:0000313" key="3">
    <source>
        <dbReference type="EMBL" id="AXY77727.1"/>
    </source>
</evidence>
<sequence length="353" mass="41182">MLNNKILRNNCIFWTCYFLYEWLANAAYDSQYESHLLAAALYTPLILAATLFTIYVLIKQYYFKGEKVKFWVGLIVSMLVFGIGRRAINYFIIYQIYTPEWMKMQPFLFAPKIIFEIVGIYLIVALNAMFYFLSAWYEQQRITQALQKDKVEAQLELLKSQVQPHFIFNTLNNIYSLSTQNSPKTSDLIYRLSSLLSYSLYDSRKTIIPLEQEIEYINNYIELEKIRYGERLDIAVNILNDTRHLGISPFLLLPLVENCFKHGVSNEIDTCWIRLDVLVKDDWLIIKAENSKSSNGKHNGTRNGIGLENVKKRLDILYDGRHEFKCIDEGQTFLAVLKIKMTAHEDQVPVGGR</sequence>
<accession>A0A3B7MUY7</accession>
<keyword evidence="3" id="KW-0808">Transferase</keyword>
<protein>
    <submittedName>
        <fullName evidence="3">Histidine kinase</fullName>
    </submittedName>
</protein>
<feature type="transmembrane region" description="Helical" evidence="1">
    <location>
        <begin position="70"/>
        <end position="93"/>
    </location>
</feature>
<dbReference type="RefSeq" id="WP_119053600.1">
    <property type="nucleotide sequence ID" value="NZ_CP032157.1"/>
</dbReference>
<dbReference type="EMBL" id="CP032157">
    <property type="protein sequence ID" value="AXY77727.1"/>
    <property type="molecule type" value="Genomic_DNA"/>
</dbReference>
<keyword evidence="4" id="KW-1185">Reference proteome</keyword>
<dbReference type="Proteomes" id="UP000263900">
    <property type="component" value="Chromosome"/>
</dbReference>
<dbReference type="Gene3D" id="3.30.565.10">
    <property type="entry name" value="Histidine kinase-like ATPase, C-terminal domain"/>
    <property type="match status" value="1"/>
</dbReference>
<dbReference type="OrthoDB" id="9792992at2"/>